<organism evidence="1 2">
    <name type="scientific">Natronococcus jeotgali DSM 18795</name>
    <dbReference type="NCBI Taxonomy" id="1227498"/>
    <lineage>
        <taxon>Archaea</taxon>
        <taxon>Methanobacteriati</taxon>
        <taxon>Methanobacteriota</taxon>
        <taxon>Stenosarchaea group</taxon>
        <taxon>Halobacteria</taxon>
        <taxon>Halobacteriales</taxon>
        <taxon>Natrialbaceae</taxon>
        <taxon>Natronococcus</taxon>
    </lineage>
</organism>
<keyword evidence="2" id="KW-1185">Reference proteome</keyword>
<protein>
    <submittedName>
        <fullName evidence="1">Uncharacterized protein</fullName>
    </submittedName>
</protein>
<proteinExistence type="predicted"/>
<gene>
    <name evidence="1" type="ORF">C492_19092</name>
</gene>
<evidence type="ECO:0000313" key="1">
    <source>
        <dbReference type="EMBL" id="ELY52771.1"/>
    </source>
</evidence>
<accession>L9WU81</accession>
<comment type="caution">
    <text evidence="1">The sequence shown here is derived from an EMBL/GenBank/DDBJ whole genome shotgun (WGS) entry which is preliminary data.</text>
</comment>
<dbReference type="Proteomes" id="UP000011531">
    <property type="component" value="Unassembled WGS sequence"/>
</dbReference>
<sequence>MPILFDISFQSANYPAKSIRIKIYTADMTKLTNYFEIVDIVVRTHPLNMITRRWLPIFSLSIF</sequence>
<name>L9WU81_9EURY</name>
<reference evidence="1 2" key="1">
    <citation type="journal article" date="2014" name="PLoS Genet.">
        <title>Phylogenetically driven sequencing of extremely halophilic archaea reveals strategies for static and dynamic osmo-response.</title>
        <authorList>
            <person name="Becker E.A."/>
            <person name="Seitzer P.M."/>
            <person name="Tritt A."/>
            <person name="Larsen D."/>
            <person name="Krusor M."/>
            <person name="Yao A.I."/>
            <person name="Wu D."/>
            <person name="Madern D."/>
            <person name="Eisen J.A."/>
            <person name="Darling A.E."/>
            <person name="Facciotti M.T."/>
        </authorList>
    </citation>
    <scope>NUCLEOTIDE SEQUENCE [LARGE SCALE GENOMIC DNA]</scope>
    <source>
        <strain evidence="1 2">DSM 18795</strain>
    </source>
</reference>
<dbReference type="EMBL" id="AOIA01000154">
    <property type="protein sequence ID" value="ELY52771.1"/>
    <property type="molecule type" value="Genomic_DNA"/>
</dbReference>
<dbReference type="AlphaFoldDB" id="L9WU81"/>
<evidence type="ECO:0000313" key="2">
    <source>
        <dbReference type="Proteomes" id="UP000011531"/>
    </source>
</evidence>